<dbReference type="GO" id="GO:0004641">
    <property type="term" value="F:phosphoribosylformylglycinamidine cyclo-ligase activity"/>
    <property type="evidence" value="ECO:0007669"/>
    <property type="project" value="UniProtKB-UniRule"/>
</dbReference>
<dbReference type="Pfam" id="PF00586">
    <property type="entry name" value="AIRS"/>
    <property type="match status" value="1"/>
</dbReference>
<evidence type="ECO:0000256" key="9">
    <source>
        <dbReference type="ARBA" id="ARBA00031908"/>
    </source>
</evidence>
<evidence type="ECO:0000256" key="10">
    <source>
        <dbReference type="ARBA" id="ARBA00032931"/>
    </source>
</evidence>
<dbReference type="Pfam" id="PF02769">
    <property type="entry name" value="AIRS_C"/>
    <property type="match status" value="1"/>
</dbReference>
<dbReference type="GO" id="GO:0005524">
    <property type="term" value="F:ATP binding"/>
    <property type="evidence" value="ECO:0007669"/>
    <property type="project" value="UniProtKB-KW"/>
</dbReference>
<dbReference type="FunFam" id="3.90.650.10:FF:000001">
    <property type="entry name" value="Phosphoribosylformylglycinamidine cyclo-ligase"/>
    <property type="match status" value="1"/>
</dbReference>
<feature type="domain" description="PurM-like C-terminal" evidence="15">
    <location>
        <begin position="176"/>
        <end position="339"/>
    </location>
</feature>
<protein>
    <recommendedName>
        <fullName evidence="4 13">Phosphoribosylformylglycinamidine cyclo-ligase</fullName>
        <ecNumber evidence="3 13">6.3.3.1</ecNumber>
    </recommendedName>
    <alternativeName>
        <fullName evidence="10 13">AIR synthase</fullName>
    </alternativeName>
    <alternativeName>
        <fullName evidence="11 13">AIRS</fullName>
    </alternativeName>
    <alternativeName>
        <fullName evidence="9 13">Phosphoribosyl-aminoimidazole synthetase</fullName>
    </alternativeName>
</protein>
<dbReference type="InterPro" id="IPR036676">
    <property type="entry name" value="PurM-like_C_sf"/>
</dbReference>
<dbReference type="Proteomes" id="UP000294343">
    <property type="component" value="Chromosome"/>
</dbReference>
<dbReference type="Gene3D" id="3.30.1330.10">
    <property type="entry name" value="PurM-like, N-terminal domain"/>
    <property type="match status" value="1"/>
</dbReference>
<evidence type="ECO:0000256" key="5">
    <source>
        <dbReference type="ARBA" id="ARBA00022598"/>
    </source>
</evidence>
<dbReference type="UniPathway" id="UPA00074">
    <property type="reaction ID" value="UER00129"/>
</dbReference>
<keyword evidence="13" id="KW-0963">Cytoplasm</keyword>
<dbReference type="InterPro" id="IPR036921">
    <property type="entry name" value="PurM-like_N_sf"/>
</dbReference>
<evidence type="ECO:0000256" key="2">
    <source>
        <dbReference type="ARBA" id="ARBA00010280"/>
    </source>
</evidence>
<comment type="pathway">
    <text evidence="1 13">Purine metabolism; IMP biosynthesis via de novo pathway; 5-amino-1-(5-phospho-D-ribosyl)imidazole from N(2)-formyl-N(1)-(5-phospho-D-ribosyl)glycinamide: step 2/2.</text>
</comment>
<evidence type="ECO:0000256" key="1">
    <source>
        <dbReference type="ARBA" id="ARBA00004686"/>
    </source>
</evidence>
<sequence length="345" mass="38126">MNKDSLNYKDSGVDIHKSNTFVKHLKEIAKKTSRAEVIQGPGGFAALCAIPKKYREPILVSSTDGVGTKMKLAMQFQLYETIGIDVVAMCVNDIIVLGAEPLFFLDYYATSHIKIDTITSIINGITKGCLKSGCSLIGGETAEMPGIYNGEDYDIAGFCVGIVEKEKIINGKKITDGDILIALSSSGPHANGYSLIHKIINNNNIDIQKTCIKGKPLINELLKPTRIYVKNILTLLEKMELHAIIHLTGGGFWDNIPRVLPDHTQAILNESTWEWPEIFKWIQKSGNISRFDMYHTFNCGVGMIIALHPSLADKALKKMTDYGEIAWKIGVIKNSNSNTRVVMNP</sequence>
<evidence type="ECO:0000313" key="16">
    <source>
        <dbReference type="EMBL" id="VFP85549.1"/>
    </source>
</evidence>
<keyword evidence="6 13" id="KW-0547">Nucleotide-binding</keyword>
<dbReference type="GO" id="GO:0005829">
    <property type="term" value="C:cytosol"/>
    <property type="evidence" value="ECO:0007669"/>
    <property type="project" value="TreeGrafter"/>
</dbReference>
<dbReference type="Gene3D" id="3.90.650.10">
    <property type="entry name" value="PurM-like C-terminal domain"/>
    <property type="match status" value="1"/>
</dbReference>
<evidence type="ECO:0000256" key="4">
    <source>
        <dbReference type="ARBA" id="ARBA00020367"/>
    </source>
</evidence>
<evidence type="ECO:0000259" key="14">
    <source>
        <dbReference type="Pfam" id="PF00586"/>
    </source>
</evidence>
<keyword evidence="8 13" id="KW-0067">ATP-binding</keyword>
<dbReference type="FunFam" id="3.30.1330.10:FF:000001">
    <property type="entry name" value="Phosphoribosylformylglycinamidine cyclo-ligase"/>
    <property type="match status" value="1"/>
</dbReference>
<comment type="similarity">
    <text evidence="2 13">Belongs to the AIR synthase family.</text>
</comment>
<evidence type="ECO:0000256" key="12">
    <source>
        <dbReference type="ARBA" id="ARBA00049057"/>
    </source>
</evidence>
<evidence type="ECO:0000256" key="6">
    <source>
        <dbReference type="ARBA" id="ARBA00022741"/>
    </source>
</evidence>
<name>A0A451DFY9_9GAMM</name>
<proteinExistence type="inferred from homology"/>
<evidence type="ECO:0000256" key="3">
    <source>
        <dbReference type="ARBA" id="ARBA00013047"/>
    </source>
</evidence>
<keyword evidence="7 13" id="KW-0658">Purine biosynthesis</keyword>
<dbReference type="SUPFAM" id="SSF56042">
    <property type="entry name" value="PurM C-terminal domain-like"/>
    <property type="match status" value="1"/>
</dbReference>
<dbReference type="AlphaFoldDB" id="A0A451DFY9"/>
<evidence type="ECO:0000256" key="13">
    <source>
        <dbReference type="HAMAP-Rule" id="MF_00741"/>
    </source>
</evidence>
<dbReference type="CDD" id="cd02196">
    <property type="entry name" value="PurM"/>
    <property type="match status" value="1"/>
</dbReference>
<dbReference type="OrthoDB" id="9777881at2"/>
<evidence type="ECO:0000256" key="8">
    <source>
        <dbReference type="ARBA" id="ARBA00022840"/>
    </source>
</evidence>
<evidence type="ECO:0000313" key="17">
    <source>
        <dbReference type="Proteomes" id="UP000294343"/>
    </source>
</evidence>
<dbReference type="EC" id="6.3.3.1" evidence="3 13"/>
<dbReference type="InterPro" id="IPR004733">
    <property type="entry name" value="PurM_cligase"/>
</dbReference>
<dbReference type="PANTHER" id="PTHR10520">
    <property type="entry name" value="TRIFUNCTIONAL PURINE BIOSYNTHETIC PROTEIN ADENOSINE-3-RELATED"/>
    <property type="match status" value="1"/>
</dbReference>
<dbReference type="HAMAP" id="MF_00741">
    <property type="entry name" value="AIRS"/>
    <property type="match status" value="1"/>
</dbReference>
<gene>
    <name evidence="13 16" type="primary">purM</name>
    <name evidence="16" type="ORF">ERCIPSPA2889_016</name>
</gene>
<dbReference type="InterPro" id="IPR010918">
    <property type="entry name" value="PurM-like_C_dom"/>
</dbReference>
<evidence type="ECO:0000256" key="7">
    <source>
        <dbReference type="ARBA" id="ARBA00022755"/>
    </source>
</evidence>
<accession>A0A451DFY9</accession>
<dbReference type="SUPFAM" id="SSF55326">
    <property type="entry name" value="PurM N-terminal domain-like"/>
    <property type="match status" value="1"/>
</dbReference>
<comment type="catalytic activity">
    <reaction evidence="12 13">
        <text>2-formamido-N(1)-(5-O-phospho-beta-D-ribosyl)acetamidine + ATP = 5-amino-1-(5-phospho-beta-D-ribosyl)imidazole + ADP + phosphate + H(+)</text>
        <dbReference type="Rhea" id="RHEA:23032"/>
        <dbReference type="ChEBI" id="CHEBI:15378"/>
        <dbReference type="ChEBI" id="CHEBI:30616"/>
        <dbReference type="ChEBI" id="CHEBI:43474"/>
        <dbReference type="ChEBI" id="CHEBI:137981"/>
        <dbReference type="ChEBI" id="CHEBI:147287"/>
        <dbReference type="ChEBI" id="CHEBI:456216"/>
        <dbReference type="EC" id="6.3.3.1"/>
    </reaction>
</comment>
<dbReference type="EMBL" id="LR217730">
    <property type="protein sequence ID" value="VFP85549.1"/>
    <property type="molecule type" value="Genomic_DNA"/>
</dbReference>
<organism evidence="16 17">
    <name type="scientific">Candidatus Erwinia haradaeae</name>
    <dbReference type="NCBI Taxonomy" id="1922217"/>
    <lineage>
        <taxon>Bacteria</taxon>
        <taxon>Pseudomonadati</taxon>
        <taxon>Pseudomonadota</taxon>
        <taxon>Gammaproteobacteria</taxon>
        <taxon>Enterobacterales</taxon>
        <taxon>Erwiniaceae</taxon>
        <taxon>Erwinia</taxon>
    </lineage>
</organism>
<keyword evidence="5 13" id="KW-0436">Ligase</keyword>
<feature type="domain" description="PurM-like N-terminal" evidence="14">
    <location>
        <begin position="59"/>
        <end position="163"/>
    </location>
</feature>
<reference evidence="16 17" key="1">
    <citation type="submission" date="2019-02" db="EMBL/GenBank/DDBJ databases">
        <authorList>
            <person name="Manzano-Marin A."/>
            <person name="Manzano-Marin A."/>
        </authorList>
    </citation>
    <scope>NUCLEOTIDE SEQUENCE [LARGE SCALE GENOMIC DNA]</scope>
    <source>
        <strain evidence="16 17">ErCipseudotsugae</strain>
    </source>
</reference>
<dbReference type="PANTHER" id="PTHR10520:SF12">
    <property type="entry name" value="TRIFUNCTIONAL PURINE BIOSYNTHETIC PROTEIN ADENOSINE-3"/>
    <property type="match status" value="1"/>
</dbReference>
<dbReference type="InterPro" id="IPR016188">
    <property type="entry name" value="PurM-like_N"/>
</dbReference>
<dbReference type="RefSeq" id="WP_157988859.1">
    <property type="nucleotide sequence ID" value="NZ_LR217730.1"/>
</dbReference>
<dbReference type="GO" id="GO:0046084">
    <property type="term" value="P:adenine biosynthetic process"/>
    <property type="evidence" value="ECO:0007669"/>
    <property type="project" value="TreeGrafter"/>
</dbReference>
<dbReference type="GO" id="GO:0004637">
    <property type="term" value="F:phosphoribosylamine-glycine ligase activity"/>
    <property type="evidence" value="ECO:0007669"/>
    <property type="project" value="TreeGrafter"/>
</dbReference>
<comment type="subcellular location">
    <subcellularLocation>
        <location evidence="13">Cytoplasm</location>
    </subcellularLocation>
</comment>
<evidence type="ECO:0000256" key="11">
    <source>
        <dbReference type="ARBA" id="ARBA00033093"/>
    </source>
</evidence>
<dbReference type="GO" id="GO:0006189">
    <property type="term" value="P:'de novo' IMP biosynthetic process"/>
    <property type="evidence" value="ECO:0007669"/>
    <property type="project" value="UniProtKB-UniRule"/>
</dbReference>
<evidence type="ECO:0000259" key="15">
    <source>
        <dbReference type="Pfam" id="PF02769"/>
    </source>
</evidence>
<dbReference type="NCBIfam" id="TIGR00878">
    <property type="entry name" value="purM"/>
    <property type="match status" value="1"/>
</dbReference>